<dbReference type="STRING" id="1220162.K1VM20"/>
<feature type="region of interest" description="Disordered" evidence="2">
    <location>
        <begin position="20"/>
        <end position="46"/>
    </location>
</feature>
<feature type="region of interest" description="Disordered" evidence="2">
    <location>
        <begin position="61"/>
        <end position="92"/>
    </location>
</feature>
<evidence type="ECO:0000256" key="3">
    <source>
        <dbReference type="SAM" id="Phobius"/>
    </source>
</evidence>
<dbReference type="OrthoDB" id="1290869at2759"/>
<protein>
    <recommendedName>
        <fullName evidence="4">ABC1 atypical kinase-like domain-containing protein</fullName>
    </recommendedName>
</protein>
<keyword evidence="6" id="KW-1185">Reference proteome</keyword>
<feature type="compositionally biased region" description="Basic and acidic residues" evidence="2">
    <location>
        <begin position="71"/>
        <end position="81"/>
    </location>
</feature>
<dbReference type="EMBL" id="AMBO01000310">
    <property type="protein sequence ID" value="EKD01781.1"/>
    <property type="molecule type" value="Genomic_DNA"/>
</dbReference>
<dbReference type="InterPro" id="IPR044095">
    <property type="entry name" value="ADCK2_dom"/>
</dbReference>
<dbReference type="PANTHER" id="PTHR45890:SF1">
    <property type="entry name" value="AARF DOMAIN CONTAINING KINASE 2"/>
    <property type="match status" value="1"/>
</dbReference>
<dbReference type="FunCoup" id="K1VM20">
    <property type="interactions" value="21"/>
</dbReference>
<dbReference type="CDD" id="cd13971">
    <property type="entry name" value="ADCK2-like"/>
    <property type="match status" value="1"/>
</dbReference>
<dbReference type="OMA" id="HRPWHST"/>
<name>K1VM20_TRIAC</name>
<dbReference type="InterPro" id="IPR004147">
    <property type="entry name" value="ABC1_dom"/>
</dbReference>
<dbReference type="Pfam" id="PF03109">
    <property type="entry name" value="ABC1"/>
    <property type="match status" value="2"/>
</dbReference>
<accession>K1VM20</accession>
<dbReference type="eggNOG" id="KOG1236">
    <property type="taxonomic scope" value="Eukaryota"/>
</dbReference>
<evidence type="ECO:0000313" key="6">
    <source>
        <dbReference type="Proteomes" id="UP000006757"/>
    </source>
</evidence>
<comment type="caution">
    <text evidence="5">The sequence shown here is derived from an EMBL/GenBank/DDBJ whole genome shotgun (WGS) entry which is preliminary data.</text>
</comment>
<feature type="transmembrane region" description="Helical" evidence="3">
    <location>
        <begin position="603"/>
        <end position="624"/>
    </location>
</feature>
<organism evidence="5 6">
    <name type="scientific">Trichosporon asahii var. asahii (strain CBS 8904)</name>
    <name type="common">Yeast</name>
    <dbReference type="NCBI Taxonomy" id="1220162"/>
    <lineage>
        <taxon>Eukaryota</taxon>
        <taxon>Fungi</taxon>
        <taxon>Dikarya</taxon>
        <taxon>Basidiomycota</taxon>
        <taxon>Agaricomycotina</taxon>
        <taxon>Tremellomycetes</taxon>
        <taxon>Trichosporonales</taxon>
        <taxon>Trichosporonaceae</taxon>
        <taxon>Trichosporon</taxon>
    </lineage>
</organism>
<evidence type="ECO:0000313" key="5">
    <source>
        <dbReference type="EMBL" id="EKD01781.1"/>
    </source>
</evidence>
<dbReference type="InterPro" id="IPR011009">
    <property type="entry name" value="Kinase-like_dom_sf"/>
</dbReference>
<feature type="transmembrane region" description="Helical" evidence="3">
    <location>
        <begin position="528"/>
        <end position="548"/>
    </location>
</feature>
<feature type="region of interest" description="Disordered" evidence="2">
    <location>
        <begin position="941"/>
        <end position="960"/>
    </location>
</feature>
<keyword evidence="3" id="KW-1133">Transmembrane helix</keyword>
<comment type="similarity">
    <text evidence="1">Belongs to the protein kinase superfamily. ADCK protein kinase family.</text>
</comment>
<dbReference type="AlphaFoldDB" id="K1VM20"/>
<sequence>MMPVGTRALLASTRQLLRRPYSIAKPPPPSGSSGSGNGNGNGRDSAELTGAAKLFSDAMQEEAAEKANATTKRDSSRDHLVADQGPIWTGDESTHDAVLRMLMDSHKPPRTGEGIKPNAADERIKAWMKNLDMTPREPVVKNKDDIYLHSSTPLANPHRTKIPPHLHKPWHATYTGDNTIAAPPQVKYGAFDKKRMSDFDNMLELKLPPNADGTRKAKVRDARKTHLLQGRLEGAREGSIDYRLGIKDGDATNLGAEGEEDYSSFRGNRQRRGASVLGASKGGASGMRAWDGLIEERIQRAKGGLWVMLYRLTSDAGAFKVNSFRAGQSGGRADSRNRIVKRQGALPPWIELQNQVENDLRNFRNLLKDSYVRQVARNILATHTIPTLPPKDRIPGRDEAWEAREHSFHEENVRQLNNLIRKMNAQAPMPSRKGLVVLEKELEAVRGDVLRDAVWEMVQKRAADAEKEPQIKNSPFLRSLDGPPNQPQGRIGRALAALGSGGMGGGGHVGYNGSNTLSSPGHQHNHQAGGGLGLILLVAVGVAALLYFKKPVHAQEFHFNNDLIPVREDEEEEEQYPISSPNEEFVGVIGMIRRYIIEPFFTFLRFIHLALLFGPVILTAPMLMVGSTPRKRGRGAVADAEDNWGALWWYSFLVRQMERAGPSFIKLGQWAASRTDLFPAALCEKMSKLHSNNNPHKFSHTKKVIERAFGMPMSEIFEEFDEKPIGCGAIAQVYRAKLRPEILTKTPAEAEQLVERMADQTGDERIVTSVAIKVLHPRVAKTVRRDIAIMSVFANFINMFPGMEWISLPEEVAAFSGMMTQQLDLRVEANNLDTFQKNFAKRGNLVTFPKAIRLDRGNGDPDYQKDVLVEEYEDALPLKYFLSNGGGPFDAEMANIGLDAFLEMLLLDNFTHGDLHPGNIMVRFVQPVQGHIIGPFLQRLQGKKPPKDKGSDIPTESKSETELVHELKGLAHDKDAWLKRLDELNEQGYIPQLIFIDAGLVTSLSEKNRRDFLDLFQAIAEFDGYKAGTLMVERCRRPDLAIDEELFALKIQHLVLNVKSKTFSLAKIRISDVLSAVLTAVRQHHVKLEGDFVNTIISILLLEGIGRQLNPNMDLFQSALPILRQLGKQMGTSGEIANVPKGNLWAMVKVWVWAELRGTLGQTNELDKWMKYDWFSPDI</sequence>
<keyword evidence="3" id="KW-0812">Transmembrane</keyword>
<evidence type="ECO:0000259" key="4">
    <source>
        <dbReference type="Pfam" id="PF03109"/>
    </source>
</evidence>
<keyword evidence="3" id="KW-0472">Membrane</keyword>
<evidence type="ECO:0000256" key="2">
    <source>
        <dbReference type="SAM" id="MobiDB-lite"/>
    </source>
</evidence>
<feature type="compositionally biased region" description="Basic and acidic residues" evidence="2">
    <location>
        <begin position="945"/>
        <end position="960"/>
    </location>
</feature>
<reference evidence="5 6" key="1">
    <citation type="journal article" date="2012" name="Eukaryot. Cell">
        <title>Genome sequence of the Trichosporon asahii environmental strain CBS 8904.</title>
        <authorList>
            <person name="Yang R.Y."/>
            <person name="Li H.T."/>
            <person name="Zhu H."/>
            <person name="Zhou G.P."/>
            <person name="Wang M."/>
            <person name="Wang L."/>
        </authorList>
    </citation>
    <scope>NUCLEOTIDE SEQUENCE [LARGE SCALE GENOMIC DNA]</scope>
    <source>
        <strain evidence="5 6">CBS 8904</strain>
    </source>
</reference>
<feature type="region of interest" description="Disordered" evidence="2">
    <location>
        <begin position="257"/>
        <end position="281"/>
    </location>
</feature>
<dbReference type="HOGENOM" id="CLU_008199_0_0_1"/>
<dbReference type="SUPFAM" id="SSF56112">
    <property type="entry name" value="Protein kinase-like (PK-like)"/>
    <property type="match status" value="1"/>
</dbReference>
<gene>
    <name evidence="5" type="ORF">A1Q2_03844</name>
</gene>
<feature type="domain" description="ABC1 atypical kinase-like" evidence="4">
    <location>
        <begin position="688"/>
        <end position="739"/>
    </location>
</feature>
<dbReference type="GO" id="GO:0005739">
    <property type="term" value="C:mitochondrion"/>
    <property type="evidence" value="ECO:0007669"/>
    <property type="project" value="TreeGrafter"/>
</dbReference>
<dbReference type="Proteomes" id="UP000006757">
    <property type="component" value="Unassembled WGS sequence"/>
</dbReference>
<dbReference type="InterPro" id="IPR052402">
    <property type="entry name" value="ADCK_kinase"/>
</dbReference>
<dbReference type="InParanoid" id="K1VM20"/>
<dbReference type="PANTHER" id="PTHR45890">
    <property type="entry name" value="AARF DOMAIN CONTAINING KINASE 2 (PREDICTED)"/>
    <property type="match status" value="1"/>
</dbReference>
<feature type="domain" description="ABC1 atypical kinase-like" evidence="4">
    <location>
        <begin position="769"/>
        <end position="923"/>
    </location>
</feature>
<evidence type="ECO:0000256" key="1">
    <source>
        <dbReference type="ARBA" id="ARBA00009670"/>
    </source>
</evidence>
<proteinExistence type="inferred from homology"/>